<reference evidence="1 2" key="1">
    <citation type="journal article" date="2024" name="Chem. Sci.">
        <title>Discovery of megapolipeptins by genome mining of a Burkholderiales bacteria collection.</title>
        <authorList>
            <person name="Paulo B.S."/>
            <person name="Recchia M.J.J."/>
            <person name="Lee S."/>
            <person name="Fergusson C.H."/>
            <person name="Romanowski S.B."/>
            <person name="Hernandez A."/>
            <person name="Krull N."/>
            <person name="Liu D.Y."/>
            <person name="Cavanagh H."/>
            <person name="Bos A."/>
            <person name="Gray C.A."/>
            <person name="Murphy B.T."/>
            <person name="Linington R.G."/>
            <person name="Eustaquio A.S."/>
        </authorList>
    </citation>
    <scope>NUCLEOTIDE SEQUENCE [LARGE SCALE GENOMIC DNA]</scope>
    <source>
        <strain evidence="1 2">RL18-126-BIB-B</strain>
    </source>
</reference>
<dbReference type="Proteomes" id="UP001629235">
    <property type="component" value="Unassembled WGS sequence"/>
</dbReference>
<dbReference type="EMBL" id="JAQQDW010000024">
    <property type="protein sequence ID" value="MFM0104569.1"/>
    <property type="molecule type" value="Genomic_DNA"/>
</dbReference>
<sequence length="96" mass="10694">MYLLLAFTADAVLGGLSHQKATLGYRPLCSGARRVAFSSQVGKRHLPDGSSSQTTAAHKPQKNPQREQRANLEMRSFVEAVQLLETRLLTLEEWID</sequence>
<gene>
    <name evidence="1" type="ORF">PQR01_14045</name>
</gene>
<keyword evidence="2" id="KW-1185">Reference proteome</keyword>
<proteinExistence type="predicted"/>
<accession>A0ACC7NBV4</accession>
<comment type="caution">
    <text evidence="1">The sequence shown here is derived from an EMBL/GenBank/DDBJ whole genome shotgun (WGS) entry which is preliminary data.</text>
</comment>
<name>A0ACC7NBV4_9BURK</name>
<evidence type="ECO:0000313" key="2">
    <source>
        <dbReference type="Proteomes" id="UP001629235"/>
    </source>
</evidence>
<protein>
    <submittedName>
        <fullName evidence="1">Uncharacterized protein</fullName>
    </submittedName>
</protein>
<organism evidence="1 2">
    <name type="scientific">Paraburkholderia rhynchosiae</name>
    <dbReference type="NCBI Taxonomy" id="487049"/>
    <lineage>
        <taxon>Bacteria</taxon>
        <taxon>Pseudomonadati</taxon>
        <taxon>Pseudomonadota</taxon>
        <taxon>Betaproteobacteria</taxon>
        <taxon>Burkholderiales</taxon>
        <taxon>Burkholderiaceae</taxon>
        <taxon>Paraburkholderia</taxon>
    </lineage>
</organism>
<evidence type="ECO:0000313" key="1">
    <source>
        <dbReference type="EMBL" id="MFM0104569.1"/>
    </source>
</evidence>